<evidence type="ECO:0000256" key="7">
    <source>
        <dbReference type="ARBA" id="ARBA00022692"/>
    </source>
</evidence>
<keyword evidence="10 13" id="KW-0472">Membrane</keyword>
<keyword evidence="7 14" id="KW-0812">Transmembrane</keyword>
<feature type="transmembrane region" description="Helical" evidence="14">
    <location>
        <begin position="422"/>
        <end position="444"/>
    </location>
</feature>
<dbReference type="GO" id="GO:0042121">
    <property type="term" value="P:alginic acid biosynthetic process"/>
    <property type="evidence" value="ECO:0007669"/>
    <property type="project" value="UniProtKB-KW"/>
</dbReference>
<evidence type="ECO:0000256" key="4">
    <source>
        <dbReference type="ARBA" id="ARBA00016084"/>
    </source>
</evidence>
<keyword evidence="5 13" id="KW-1003">Cell membrane</keyword>
<dbReference type="AlphaFoldDB" id="A0A1G4PAD7"/>
<name>A0A1G4PAD7_9HYPH</name>
<keyword evidence="9 14" id="KW-1133">Transmembrane helix</keyword>
<keyword evidence="8" id="KW-0016">Alginate biosynthesis</keyword>
<feature type="transmembrane region" description="Helical" evidence="14">
    <location>
        <begin position="177"/>
        <end position="194"/>
    </location>
</feature>
<dbReference type="EMBL" id="FMTP01000001">
    <property type="protein sequence ID" value="SCW29222.1"/>
    <property type="molecule type" value="Genomic_DNA"/>
</dbReference>
<evidence type="ECO:0000256" key="5">
    <source>
        <dbReference type="ARBA" id="ARBA00022475"/>
    </source>
</evidence>
<accession>A0A1G4PAD7</accession>
<evidence type="ECO:0000256" key="9">
    <source>
        <dbReference type="ARBA" id="ARBA00022989"/>
    </source>
</evidence>
<evidence type="ECO:0000256" key="12">
    <source>
        <dbReference type="ARBA" id="ARBA00031030"/>
    </source>
</evidence>
<evidence type="ECO:0000256" key="13">
    <source>
        <dbReference type="PIRNR" id="PIRNR016636"/>
    </source>
</evidence>
<feature type="transmembrane region" description="Helical" evidence="14">
    <location>
        <begin position="40"/>
        <end position="61"/>
    </location>
</feature>
<feature type="transmembrane region" description="Helical" evidence="14">
    <location>
        <begin position="348"/>
        <end position="365"/>
    </location>
</feature>
<dbReference type="InterPro" id="IPR024194">
    <property type="entry name" value="Ac/AlaTfrase_AlgI/DltB"/>
</dbReference>
<evidence type="ECO:0000256" key="11">
    <source>
        <dbReference type="ARBA" id="ARBA00023315"/>
    </source>
</evidence>
<dbReference type="STRING" id="177413.SAMN05660859_0407"/>
<evidence type="ECO:0000256" key="3">
    <source>
        <dbReference type="ARBA" id="ARBA00010323"/>
    </source>
</evidence>
<sequence length="454" mass="50998">MLFQLPSFLLFFLIFCALFAFCPARFRLSFVTVASLIFYAWWYPPAVLLLIALIVGCWLMLRLVWHDRRWLVLCVVVALIPLALYKYADFLFATVENLTGIPTPRLGWALPLGISFVTFTIISYVVDTARQPEEKPPAFWPTAVYLTFFPHLIAGPILRARHILPQLPQLRIARADLMPNLALFTVGILKKVLVADPVGAYVDKAYAAHATLSGWEAVAAIFGFTIQIYCDFSAYSDMAIALAGMLGIAFPENFHSPYASTSLTEIWRRWHMTLSFWLRDYVFKPLHSRLHKYARHLSLVLTMVLSGLWHGAAWTFVFWGLAQGLVMMAETVTGYGRFAAKAVGWKRGLCIGLTFLVWTYLTVFFRSPSMSVAYDIGVASFGRGGWDRWPEAATVPVLLGLGLLLLHPLDQIDKIRSSAARVPVALAAPVLLMLCLGCAVIASMQPTNFYYFDF</sequence>
<evidence type="ECO:0000256" key="10">
    <source>
        <dbReference type="ARBA" id="ARBA00023136"/>
    </source>
</evidence>
<dbReference type="InterPro" id="IPR028362">
    <property type="entry name" value="AlgI"/>
</dbReference>
<reference evidence="16" key="1">
    <citation type="submission" date="2016-10" db="EMBL/GenBank/DDBJ databases">
        <authorList>
            <person name="Varghese N."/>
            <person name="Submissions S."/>
        </authorList>
    </citation>
    <scope>NUCLEOTIDE SEQUENCE [LARGE SCALE GENOMIC DNA]</scope>
    <source>
        <strain evidence="16">CGMCC 1.1761</strain>
    </source>
</reference>
<dbReference type="Proteomes" id="UP000198889">
    <property type="component" value="Unassembled WGS sequence"/>
</dbReference>
<keyword evidence="11 13" id="KW-0012">Acyltransferase</keyword>
<feature type="transmembrane region" description="Helical" evidence="14">
    <location>
        <begin position="206"/>
        <end position="226"/>
    </location>
</feature>
<feature type="transmembrane region" description="Helical" evidence="14">
    <location>
        <begin position="138"/>
        <end position="157"/>
    </location>
</feature>
<organism evidence="15 16">
    <name type="scientific">Ancylobacter rudongensis</name>
    <dbReference type="NCBI Taxonomy" id="177413"/>
    <lineage>
        <taxon>Bacteria</taxon>
        <taxon>Pseudomonadati</taxon>
        <taxon>Pseudomonadota</taxon>
        <taxon>Alphaproteobacteria</taxon>
        <taxon>Hyphomicrobiales</taxon>
        <taxon>Xanthobacteraceae</taxon>
        <taxon>Ancylobacter</taxon>
    </lineage>
</organism>
<evidence type="ECO:0000256" key="1">
    <source>
        <dbReference type="ARBA" id="ARBA00004651"/>
    </source>
</evidence>
<evidence type="ECO:0000256" key="2">
    <source>
        <dbReference type="ARBA" id="ARBA00005182"/>
    </source>
</evidence>
<comment type="similarity">
    <text evidence="3 13">Belongs to the membrane-bound acyltransferase family.</text>
</comment>
<dbReference type="PANTHER" id="PTHR13285">
    <property type="entry name" value="ACYLTRANSFERASE"/>
    <property type="match status" value="1"/>
</dbReference>
<dbReference type="InterPro" id="IPR051085">
    <property type="entry name" value="MB_O-acyltransferase"/>
</dbReference>
<dbReference type="Pfam" id="PF03062">
    <property type="entry name" value="MBOAT"/>
    <property type="match status" value="1"/>
</dbReference>
<keyword evidence="16" id="KW-1185">Reference proteome</keyword>
<keyword evidence="6 13" id="KW-0808">Transferase</keyword>
<evidence type="ECO:0000256" key="14">
    <source>
        <dbReference type="SAM" id="Phobius"/>
    </source>
</evidence>
<feature type="transmembrane region" description="Helical" evidence="14">
    <location>
        <begin position="108"/>
        <end position="126"/>
    </location>
</feature>
<proteinExistence type="inferred from homology"/>
<feature type="transmembrane region" description="Helical" evidence="14">
    <location>
        <begin position="392"/>
        <end position="410"/>
    </location>
</feature>
<gene>
    <name evidence="15" type="ORF">SAMN05660859_0407</name>
</gene>
<dbReference type="InterPro" id="IPR004299">
    <property type="entry name" value="MBOAT_fam"/>
</dbReference>
<comment type="pathway">
    <text evidence="2">Glycan biosynthesis; alginate biosynthesis.</text>
</comment>
<dbReference type="GO" id="GO:0005886">
    <property type="term" value="C:plasma membrane"/>
    <property type="evidence" value="ECO:0007669"/>
    <property type="project" value="UniProtKB-SubCell"/>
</dbReference>
<comment type="subcellular location">
    <subcellularLocation>
        <location evidence="1">Cell membrane</location>
        <topology evidence="1">Multi-pass membrane protein</topology>
    </subcellularLocation>
</comment>
<dbReference type="GO" id="GO:0016746">
    <property type="term" value="F:acyltransferase activity"/>
    <property type="evidence" value="ECO:0007669"/>
    <property type="project" value="UniProtKB-KW"/>
</dbReference>
<evidence type="ECO:0000256" key="6">
    <source>
        <dbReference type="ARBA" id="ARBA00022679"/>
    </source>
</evidence>
<protein>
    <recommendedName>
        <fullName evidence="4">Probable alginate O-acetylase AlgI</fullName>
    </recommendedName>
    <alternativeName>
        <fullName evidence="12">Alginate biosynthesis protein AlgI</fullName>
    </alternativeName>
</protein>
<evidence type="ECO:0000313" key="16">
    <source>
        <dbReference type="Proteomes" id="UP000198889"/>
    </source>
</evidence>
<evidence type="ECO:0000313" key="15">
    <source>
        <dbReference type="EMBL" id="SCW29222.1"/>
    </source>
</evidence>
<dbReference type="PANTHER" id="PTHR13285:SF23">
    <property type="entry name" value="TEICHOIC ACID D-ALANYLTRANSFERASE"/>
    <property type="match status" value="1"/>
</dbReference>
<feature type="transmembrane region" description="Helical" evidence="14">
    <location>
        <begin position="70"/>
        <end position="88"/>
    </location>
</feature>
<evidence type="ECO:0000256" key="8">
    <source>
        <dbReference type="ARBA" id="ARBA00022841"/>
    </source>
</evidence>
<dbReference type="PIRSF" id="PIRSF016636">
    <property type="entry name" value="AlgI_DltB"/>
    <property type="match status" value="1"/>
</dbReference>
<dbReference type="PIRSF" id="PIRSF500217">
    <property type="entry name" value="AlgI"/>
    <property type="match status" value="1"/>
</dbReference>